<name>A0AAW0GFF5_9APHY</name>
<evidence type="ECO:0000313" key="1">
    <source>
        <dbReference type="EMBL" id="KAK7690419.1"/>
    </source>
</evidence>
<dbReference type="AlphaFoldDB" id="A0AAW0GFF5"/>
<sequence length="106" mass="12078">MMTGIMENVCVWYVPEILVPSDIMATRSCNTSINCLHFNFLADTAQPVLSSIFKDPVITAFYHLEASLQKSCSDLSSFTLKEAMWTRCGLLVDRSNDRVNDERYFL</sequence>
<reference evidence="1 2" key="1">
    <citation type="submission" date="2022-09" db="EMBL/GenBank/DDBJ databases">
        <authorList>
            <person name="Palmer J.M."/>
        </authorList>
    </citation>
    <scope>NUCLEOTIDE SEQUENCE [LARGE SCALE GENOMIC DNA]</scope>
    <source>
        <strain evidence="1 2">DSM 7382</strain>
    </source>
</reference>
<protein>
    <submittedName>
        <fullName evidence="1">Uncharacterized protein</fullName>
    </submittedName>
</protein>
<accession>A0AAW0GFF5</accession>
<organism evidence="1 2">
    <name type="scientific">Cerrena zonata</name>
    <dbReference type="NCBI Taxonomy" id="2478898"/>
    <lineage>
        <taxon>Eukaryota</taxon>
        <taxon>Fungi</taxon>
        <taxon>Dikarya</taxon>
        <taxon>Basidiomycota</taxon>
        <taxon>Agaricomycotina</taxon>
        <taxon>Agaricomycetes</taxon>
        <taxon>Polyporales</taxon>
        <taxon>Cerrenaceae</taxon>
        <taxon>Cerrena</taxon>
    </lineage>
</organism>
<comment type="caution">
    <text evidence="1">The sequence shown here is derived from an EMBL/GenBank/DDBJ whole genome shotgun (WGS) entry which is preliminary data.</text>
</comment>
<keyword evidence="2" id="KW-1185">Reference proteome</keyword>
<dbReference type="Proteomes" id="UP001385951">
    <property type="component" value="Unassembled WGS sequence"/>
</dbReference>
<evidence type="ECO:0000313" key="2">
    <source>
        <dbReference type="Proteomes" id="UP001385951"/>
    </source>
</evidence>
<dbReference type="EMBL" id="JASBNA010000006">
    <property type="protein sequence ID" value="KAK7690419.1"/>
    <property type="molecule type" value="Genomic_DNA"/>
</dbReference>
<proteinExistence type="predicted"/>
<gene>
    <name evidence="1" type="ORF">QCA50_005516</name>
</gene>